<keyword evidence="1" id="KW-0472">Membrane</keyword>
<keyword evidence="1" id="KW-1133">Transmembrane helix</keyword>
<proteinExistence type="predicted"/>
<evidence type="ECO:0000256" key="1">
    <source>
        <dbReference type="SAM" id="Phobius"/>
    </source>
</evidence>
<dbReference type="Proteomes" id="UP001303222">
    <property type="component" value="Unassembled WGS sequence"/>
</dbReference>
<evidence type="ECO:0000313" key="3">
    <source>
        <dbReference type="Proteomes" id="UP001303222"/>
    </source>
</evidence>
<dbReference type="AlphaFoldDB" id="A0AAN6P102"/>
<keyword evidence="3" id="KW-1185">Reference proteome</keyword>
<protein>
    <submittedName>
        <fullName evidence="2">Uncharacterized protein</fullName>
    </submittedName>
</protein>
<dbReference type="EMBL" id="MU859075">
    <property type="protein sequence ID" value="KAK3955561.1"/>
    <property type="molecule type" value="Genomic_DNA"/>
</dbReference>
<keyword evidence="1" id="KW-0812">Transmembrane</keyword>
<reference evidence="2" key="1">
    <citation type="journal article" date="2023" name="Mol. Phylogenet. Evol.">
        <title>Genome-scale phylogeny and comparative genomics of the fungal order Sordariales.</title>
        <authorList>
            <person name="Hensen N."/>
            <person name="Bonometti L."/>
            <person name="Westerberg I."/>
            <person name="Brannstrom I.O."/>
            <person name="Guillou S."/>
            <person name="Cros-Aarteil S."/>
            <person name="Calhoun S."/>
            <person name="Haridas S."/>
            <person name="Kuo A."/>
            <person name="Mondo S."/>
            <person name="Pangilinan J."/>
            <person name="Riley R."/>
            <person name="LaButti K."/>
            <person name="Andreopoulos B."/>
            <person name="Lipzen A."/>
            <person name="Chen C."/>
            <person name="Yan M."/>
            <person name="Daum C."/>
            <person name="Ng V."/>
            <person name="Clum A."/>
            <person name="Steindorff A."/>
            <person name="Ohm R.A."/>
            <person name="Martin F."/>
            <person name="Silar P."/>
            <person name="Natvig D.O."/>
            <person name="Lalanne C."/>
            <person name="Gautier V."/>
            <person name="Ament-Velasquez S.L."/>
            <person name="Kruys A."/>
            <person name="Hutchinson M.I."/>
            <person name="Powell A.J."/>
            <person name="Barry K."/>
            <person name="Miller A.N."/>
            <person name="Grigoriev I.V."/>
            <person name="Debuchy R."/>
            <person name="Gladieux P."/>
            <person name="Hiltunen Thoren M."/>
            <person name="Johannesson H."/>
        </authorList>
    </citation>
    <scope>NUCLEOTIDE SEQUENCE</scope>
    <source>
        <strain evidence="2">CBS 626.80</strain>
    </source>
</reference>
<feature type="transmembrane region" description="Helical" evidence="1">
    <location>
        <begin position="22"/>
        <end position="41"/>
    </location>
</feature>
<reference evidence="2" key="2">
    <citation type="submission" date="2023-06" db="EMBL/GenBank/DDBJ databases">
        <authorList>
            <consortium name="Lawrence Berkeley National Laboratory"/>
            <person name="Mondo S.J."/>
            <person name="Hensen N."/>
            <person name="Bonometti L."/>
            <person name="Westerberg I."/>
            <person name="Brannstrom I.O."/>
            <person name="Guillou S."/>
            <person name="Cros-Aarteil S."/>
            <person name="Calhoun S."/>
            <person name="Haridas S."/>
            <person name="Kuo A."/>
            <person name="Pangilinan J."/>
            <person name="Riley R."/>
            <person name="Labutti K."/>
            <person name="Andreopoulos B."/>
            <person name="Lipzen A."/>
            <person name="Chen C."/>
            <person name="Yanf M."/>
            <person name="Daum C."/>
            <person name="Ng V."/>
            <person name="Clum A."/>
            <person name="Steindorff A."/>
            <person name="Ohm R."/>
            <person name="Martin F."/>
            <person name="Silar P."/>
            <person name="Natvig D."/>
            <person name="Lalanne C."/>
            <person name="Gautier V."/>
            <person name="Ament-Velasquez S.L."/>
            <person name="Kruys A."/>
            <person name="Hutchinson M.I."/>
            <person name="Powell A.J."/>
            <person name="Barry K."/>
            <person name="Miller A.N."/>
            <person name="Grigoriev I.V."/>
            <person name="Debuchy R."/>
            <person name="Gladieux P."/>
            <person name="Thoren M.H."/>
            <person name="Johannesson H."/>
        </authorList>
    </citation>
    <scope>NUCLEOTIDE SEQUENCE</scope>
    <source>
        <strain evidence="2">CBS 626.80</strain>
    </source>
</reference>
<name>A0AAN6P102_9PEZI</name>
<comment type="caution">
    <text evidence="2">The sequence shown here is derived from an EMBL/GenBank/DDBJ whole genome shotgun (WGS) entry which is preliminary data.</text>
</comment>
<gene>
    <name evidence="2" type="ORF">QBC32DRAFT_333428</name>
</gene>
<organism evidence="2 3">
    <name type="scientific">Pseudoneurospora amorphoporcata</name>
    <dbReference type="NCBI Taxonomy" id="241081"/>
    <lineage>
        <taxon>Eukaryota</taxon>
        <taxon>Fungi</taxon>
        <taxon>Dikarya</taxon>
        <taxon>Ascomycota</taxon>
        <taxon>Pezizomycotina</taxon>
        <taxon>Sordariomycetes</taxon>
        <taxon>Sordariomycetidae</taxon>
        <taxon>Sordariales</taxon>
        <taxon>Sordariaceae</taxon>
        <taxon>Pseudoneurospora</taxon>
    </lineage>
</organism>
<feature type="transmembrane region" description="Helical" evidence="1">
    <location>
        <begin position="72"/>
        <end position="90"/>
    </location>
</feature>
<evidence type="ECO:0000313" key="2">
    <source>
        <dbReference type="EMBL" id="KAK3955561.1"/>
    </source>
</evidence>
<accession>A0AAN6P102</accession>
<sequence>MCGGQRFLAWCRWFEEYMLRKPVVFSIQVMICPINIVIYPTCGMGTYPTRHARVVWKRYPNKATRDVFHDEGLMYLGLLLTGWMDGWVAVKRLG</sequence>